<comment type="similarity">
    <text evidence="2 6">Belongs to the peroxisomal membrane protein PXMP2/4 family.</text>
</comment>
<evidence type="ECO:0000256" key="2">
    <source>
        <dbReference type="ARBA" id="ARBA00006824"/>
    </source>
</evidence>
<proteinExistence type="inferred from homology"/>
<accession>A0ABN9XPF0</accession>
<keyword evidence="3" id="KW-0812">Transmembrane</keyword>
<sequence length="209" mass="23733">MVSGPVELWSLYLRRLERRPVPTKCCTSFWMFLVSQLLAQCIADGRVTSFRRMFDFCFWGSIIPIGSHRWQNFLAAHGPTNMLVKIPFDHVMYRTPILVVFHIYIKLMQNMSFGQALKWTLQNNPKVQITSAKLWPVANIANYLFVPLPLRVLYQNVVLFFWVLYLSYKTAGDKKQADEAASPAAGPARTLAVALAALAANSTPLLLPQ</sequence>
<dbReference type="Pfam" id="PF04117">
    <property type="entry name" value="Mpv17_PMP22"/>
    <property type="match status" value="1"/>
</dbReference>
<evidence type="ECO:0000313" key="7">
    <source>
        <dbReference type="EMBL" id="CAK0901784.1"/>
    </source>
</evidence>
<dbReference type="EMBL" id="CAUYUJ010020981">
    <property type="protein sequence ID" value="CAK0901784.1"/>
    <property type="molecule type" value="Genomic_DNA"/>
</dbReference>
<evidence type="ECO:0000256" key="3">
    <source>
        <dbReference type="ARBA" id="ARBA00022692"/>
    </source>
</evidence>
<keyword evidence="4" id="KW-1133">Transmembrane helix</keyword>
<gene>
    <name evidence="7" type="ORF">PCOR1329_LOCUS78624</name>
</gene>
<comment type="caution">
    <text evidence="7">The sequence shown here is derived from an EMBL/GenBank/DDBJ whole genome shotgun (WGS) entry which is preliminary data.</text>
</comment>
<dbReference type="InterPro" id="IPR007248">
    <property type="entry name" value="Mpv17_PMP22"/>
</dbReference>
<evidence type="ECO:0000256" key="1">
    <source>
        <dbReference type="ARBA" id="ARBA00004141"/>
    </source>
</evidence>
<keyword evidence="8" id="KW-1185">Reference proteome</keyword>
<evidence type="ECO:0000313" key="8">
    <source>
        <dbReference type="Proteomes" id="UP001189429"/>
    </source>
</evidence>
<keyword evidence="5" id="KW-0472">Membrane</keyword>
<evidence type="ECO:0000256" key="5">
    <source>
        <dbReference type="ARBA" id="ARBA00023136"/>
    </source>
</evidence>
<dbReference type="Proteomes" id="UP001189429">
    <property type="component" value="Unassembled WGS sequence"/>
</dbReference>
<evidence type="ECO:0000256" key="4">
    <source>
        <dbReference type="ARBA" id="ARBA00022989"/>
    </source>
</evidence>
<evidence type="ECO:0000256" key="6">
    <source>
        <dbReference type="RuleBase" id="RU363053"/>
    </source>
</evidence>
<dbReference type="PANTHER" id="PTHR11266:SF17">
    <property type="entry name" value="PROTEIN MPV17"/>
    <property type="match status" value="1"/>
</dbReference>
<reference evidence="7" key="1">
    <citation type="submission" date="2023-10" db="EMBL/GenBank/DDBJ databases">
        <authorList>
            <person name="Chen Y."/>
            <person name="Shah S."/>
            <person name="Dougan E. K."/>
            <person name="Thang M."/>
            <person name="Chan C."/>
        </authorList>
    </citation>
    <scope>NUCLEOTIDE SEQUENCE [LARGE SCALE GENOMIC DNA]</scope>
</reference>
<dbReference type="PANTHER" id="PTHR11266">
    <property type="entry name" value="PEROXISOMAL MEMBRANE PROTEIN 2, PXMP2 MPV17"/>
    <property type="match status" value="1"/>
</dbReference>
<comment type="subcellular location">
    <subcellularLocation>
        <location evidence="1">Membrane</location>
        <topology evidence="1">Multi-pass membrane protein</topology>
    </subcellularLocation>
</comment>
<name>A0ABN9XPF0_9DINO</name>
<organism evidence="7 8">
    <name type="scientific">Prorocentrum cordatum</name>
    <dbReference type="NCBI Taxonomy" id="2364126"/>
    <lineage>
        <taxon>Eukaryota</taxon>
        <taxon>Sar</taxon>
        <taxon>Alveolata</taxon>
        <taxon>Dinophyceae</taxon>
        <taxon>Prorocentrales</taxon>
        <taxon>Prorocentraceae</taxon>
        <taxon>Prorocentrum</taxon>
    </lineage>
</organism>
<protein>
    <submittedName>
        <fullName evidence="7">Uncharacterized protein</fullName>
    </submittedName>
</protein>